<accession>A0A074LPC4</accession>
<feature type="domain" description="Response regulatory" evidence="11">
    <location>
        <begin position="2"/>
        <end position="118"/>
    </location>
</feature>
<dbReference type="GO" id="GO:0005737">
    <property type="term" value="C:cytoplasm"/>
    <property type="evidence" value="ECO:0007669"/>
    <property type="project" value="UniProtKB-SubCell"/>
</dbReference>
<dbReference type="Pfam" id="PF20714">
    <property type="entry name" value="HTH_64"/>
    <property type="match status" value="1"/>
</dbReference>
<dbReference type="InterPro" id="IPR024187">
    <property type="entry name" value="Sig_transdc_resp-reg_cit/mal"/>
</dbReference>
<evidence type="ECO:0000256" key="3">
    <source>
        <dbReference type="ARBA" id="ARBA00022553"/>
    </source>
</evidence>
<reference evidence="12 13" key="1">
    <citation type="journal article" date="2013" name="Int. J. Syst. Evol. Microbiol.">
        <title>Tumebacillus flagellatus sp. nov., an alpha-amylase/pullulanase-producing bacterium isolated from cassava wastewater.</title>
        <authorList>
            <person name="Wang Q."/>
            <person name="Xie N."/>
            <person name="Qin Y."/>
            <person name="Shen N."/>
            <person name="Zhu J."/>
            <person name="Mi H."/>
            <person name="Huang R."/>
        </authorList>
    </citation>
    <scope>NUCLEOTIDE SEQUENCE [LARGE SCALE GENOMIC DNA]</scope>
    <source>
        <strain evidence="12 13">GST4</strain>
    </source>
</reference>
<dbReference type="Proteomes" id="UP000027931">
    <property type="component" value="Unassembled WGS sequence"/>
</dbReference>
<evidence type="ECO:0000256" key="2">
    <source>
        <dbReference type="ARBA" id="ARBA00022490"/>
    </source>
</evidence>
<evidence type="ECO:0000256" key="7">
    <source>
        <dbReference type="ARBA" id="ARBA00023159"/>
    </source>
</evidence>
<dbReference type="SUPFAM" id="SSF52172">
    <property type="entry name" value="CheY-like"/>
    <property type="match status" value="1"/>
</dbReference>
<dbReference type="InterPro" id="IPR048714">
    <property type="entry name" value="DpiA-like_HTH"/>
</dbReference>
<dbReference type="EMBL" id="JMIR01000007">
    <property type="protein sequence ID" value="KEO84006.1"/>
    <property type="molecule type" value="Genomic_DNA"/>
</dbReference>
<dbReference type="OrthoDB" id="9759232at2"/>
<keyword evidence="4 9" id="KW-0902">Two-component regulatory system</keyword>
<evidence type="ECO:0000256" key="8">
    <source>
        <dbReference type="ARBA" id="ARBA00023163"/>
    </source>
</evidence>
<keyword evidence="5 9" id="KW-0805">Transcription regulation</keyword>
<proteinExistence type="predicted"/>
<dbReference type="GO" id="GO:0003677">
    <property type="term" value="F:DNA binding"/>
    <property type="evidence" value="ECO:0007669"/>
    <property type="project" value="UniProtKB-KW"/>
</dbReference>
<gene>
    <name evidence="12" type="ORF">EL26_07425</name>
</gene>
<feature type="modified residue" description="4-aspartylphosphate" evidence="10">
    <location>
        <position position="53"/>
    </location>
</feature>
<dbReference type="Gene3D" id="3.40.50.2300">
    <property type="match status" value="1"/>
</dbReference>
<dbReference type="PROSITE" id="PS50110">
    <property type="entry name" value="RESPONSE_REGULATORY"/>
    <property type="match status" value="1"/>
</dbReference>
<dbReference type="GO" id="GO:0000156">
    <property type="term" value="F:phosphorelay response regulator activity"/>
    <property type="evidence" value="ECO:0007669"/>
    <property type="project" value="TreeGrafter"/>
</dbReference>
<dbReference type="Pfam" id="PF00072">
    <property type="entry name" value="Response_reg"/>
    <property type="match status" value="1"/>
</dbReference>
<protein>
    <recommendedName>
        <fullName evidence="9">Transcriptional regulatory protein</fullName>
    </recommendedName>
</protein>
<dbReference type="RefSeq" id="WP_038086051.1">
    <property type="nucleotide sequence ID" value="NZ_JMIR01000007.1"/>
</dbReference>
<evidence type="ECO:0000256" key="10">
    <source>
        <dbReference type="PROSITE-ProRule" id="PRU00169"/>
    </source>
</evidence>
<name>A0A074LPC4_9BACL</name>
<keyword evidence="8 9" id="KW-0804">Transcription</keyword>
<dbReference type="PANTHER" id="PTHR45526:SF6">
    <property type="entry name" value="TRANSCRIPTIONAL REGULATORY PROTEIN CITT"/>
    <property type="match status" value="1"/>
</dbReference>
<keyword evidence="13" id="KW-1185">Reference proteome</keyword>
<evidence type="ECO:0000256" key="4">
    <source>
        <dbReference type="ARBA" id="ARBA00023012"/>
    </source>
</evidence>
<dbReference type="SMART" id="SM00448">
    <property type="entry name" value="REC"/>
    <property type="match status" value="1"/>
</dbReference>
<keyword evidence="6 9" id="KW-0238">DNA-binding</keyword>
<keyword evidence="2 9" id="KW-0963">Cytoplasm</keyword>
<dbReference type="PANTHER" id="PTHR45526">
    <property type="entry name" value="TRANSCRIPTIONAL REGULATORY PROTEIN DPIA"/>
    <property type="match status" value="1"/>
</dbReference>
<dbReference type="eggNOG" id="COG4565">
    <property type="taxonomic scope" value="Bacteria"/>
</dbReference>
<evidence type="ECO:0000259" key="11">
    <source>
        <dbReference type="PROSITE" id="PS50110"/>
    </source>
</evidence>
<dbReference type="InterPro" id="IPR051271">
    <property type="entry name" value="2C-system_Tx_regulators"/>
</dbReference>
<evidence type="ECO:0000256" key="9">
    <source>
        <dbReference type="PIRNR" id="PIRNR006171"/>
    </source>
</evidence>
<evidence type="ECO:0000313" key="12">
    <source>
        <dbReference type="EMBL" id="KEO84006.1"/>
    </source>
</evidence>
<keyword evidence="7 9" id="KW-0010">Activator</keyword>
<dbReference type="PIRSF" id="PIRSF006171">
    <property type="entry name" value="RR_citrat_malat"/>
    <property type="match status" value="1"/>
</dbReference>
<evidence type="ECO:0000256" key="1">
    <source>
        <dbReference type="ARBA" id="ARBA00004496"/>
    </source>
</evidence>
<dbReference type="CDD" id="cd19925">
    <property type="entry name" value="REC_citrate_TCS"/>
    <property type="match status" value="1"/>
</dbReference>
<dbReference type="InterPro" id="IPR001789">
    <property type="entry name" value="Sig_transdc_resp-reg_receiver"/>
</dbReference>
<comment type="caution">
    <text evidence="12">The sequence shown here is derived from an EMBL/GenBank/DDBJ whole genome shotgun (WGS) entry which is preliminary data.</text>
</comment>
<evidence type="ECO:0000313" key="13">
    <source>
        <dbReference type="Proteomes" id="UP000027931"/>
    </source>
</evidence>
<keyword evidence="3 10" id="KW-0597">Phosphoprotein</keyword>
<dbReference type="STRING" id="1157490.EL26_07425"/>
<evidence type="ECO:0000256" key="5">
    <source>
        <dbReference type="ARBA" id="ARBA00023015"/>
    </source>
</evidence>
<dbReference type="AlphaFoldDB" id="A0A074LPC4"/>
<organism evidence="12 13">
    <name type="scientific">Tumebacillus flagellatus</name>
    <dbReference type="NCBI Taxonomy" id="1157490"/>
    <lineage>
        <taxon>Bacteria</taxon>
        <taxon>Bacillati</taxon>
        <taxon>Bacillota</taxon>
        <taxon>Bacilli</taxon>
        <taxon>Bacillales</taxon>
        <taxon>Alicyclobacillaceae</taxon>
        <taxon>Tumebacillus</taxon>
    </lineage>
</organism>
<evidence type="ECO:0000256" key="6">
    <source>
        <dbReference type="ARBA" id="ARBA00023125"/>
    </source>
</evidence>
<sequence>MNVLIIEDDLRIAEINRRFVEKVPGYQVIGIAADGLQAKEQLEVLQPDLVLLDIFFPDMNGLELLRYIKEHHRTTDVIMITASKEVETVQDALRSGVFDFIVKPLVFERFQKTLVRFQDYRQKVDRLKKERGPIGQEEIDGLIHSAGEKKESYLPKGIDTLTLEKITAVISQEHVGLTAEAVGRQIGVSRSTARRYLEFLVSKEEVIADLSYGDVGRPERVYRGR</sequence>
<dbReference type="GO" id="GO:0003700">
    <property type="term" value="F:DNA-binding transcription factor activity"/>
    <property type="evidence" value="ECO:0007669"/>
    <property type="project" value="InterPro"/>
</dbReference>
<comment type="subcellular location">
    <subcellularLocation>
        <location evidence="1 9">Cytoplasm</location>
    </subcellularLocation>
</comment>
<dbReference type="InterPro" id="IPR011006">
    <property type="entry name" value="CheY-like_superfamily"/>
</dbReference>